<organism evidence="2">
    <name type="scientific">Cuerna arida</name>
    <dbReference type="NCBI Taxonomy" id="1464854"/>
    <lineage>
        <taxon>Eukaryota</taxon>
        <taxon>Metazoa</taxon>
        <taxon>Ecdysozoa</taxon>
        <taxon>Arthropoda</taxon>
        <taxon>Hexapoda</taxon>
        <taxon>Insecta</taxon>
        <taxon>Pterygota</taxon>
        <taxon>Neoptera</taxon>
        <taxon>Paraneoptera</taxon>
        <taxon>Hemiptera</taxon>
        <taxon>Auchenorrhyncha</taxon>
        <taxon>Membracoidea</taxon>
        <taxon>Cicadellidae</taxon>
        <taxon>Cicadellinae</taxon>
        <taxon>Proconiini</taxon>
        <taxon>Cuerna</taxon>
    </lineage>
</organism>
<feature type="non-terminal residue" evidence="2">
    <location>
        <position position="320"/>
    </location>
</feature>
<evidence type="ECO:0000313" key="2">
    <source>
        <dbReference type="EMBL" id="JAS42190.1"/>
    </source>
</evidence>
<reference evidence="2" key="1">
    <citation type="submission" date="2015-11" db="EMBL/GenBank/DDBJ databases">
        <title>De novo transcriptome assembly of four potential Pierce s Disease insect vectors from Arizona vineyards.</title>
        <authorList>
            <person name="Tassone E.E."/>
        </authorList>
    </citation>
    <scope>NUCLEOTIDE SEQUENCE</scope>
</reference>
<accession>A0A1B6EWC6</accession>
<sequence length="320" mass="35035">MGDRNPCDPAPLNQCPRPCPIVGNVPPLQPIRVGQARSPQPSPVCEPEPDCPEPEAANWNIMDQGLQSCPFDLMEPQARLYDPSLQVCPEPGSPIPMGISEQERMAAIFEFDPCYTGPPAQSRRVTFEGPTPGTAEDLASVFGCPPAACPPPAEDVCELPPPCPPPTADVCEPPPACPPADIEDDDDGDLGILEIEEIYTLDEEFLTAEPRGAVDEAACDTDDDLGYYEVDEIEDPTFAFDPNVGENFDEFQLRVNEPRRMNVEECVLRDLEMNVSELPSKRMALRSRKYKYEDCLKPPPVFFGPHLPPGGLPPPSPEPE</sequence>
<name>A0A1B6EWC6_9HEMI</name>
<gene>
    <name evidence="2" type="ORF">g.38961</name>
</gene>
<dbReference type="AlphaFoldDB" id="A0A1B6EWC6"/>
<feature type="region of interest" description="Disordered" evidence="1">
    <location>
        <begin position="30"/>
        <end position="51"/>
    </location>
</feature>
<evidence type="ECO:0000256" key="1">
    <source>
        <dbReference type="SAM" id="MobiDB-lite"/>
    </source>
</evidence>
<proteinExistence type="predicted"/>
<dbReference type="EMBL" id="GECZ01027579">
    <property type="protein sequence ID" value="JAS42190.1"/>
    <property type="molecule type" value="Transcribed_RNA"/>
</dbReference>
<protein>
    <submittedName>
        <fullName evidence="2">Uncharacterized protein</fullName>
    </submittedName>
</protein>